<keyword evidence="5" id="KW-1003">Cell membrane</keyword>
<keyword evidence="5" id="KW-0811">Translocation</keyword>
<evidence type="ECO:0000313" key="9">
    <source>
        <dbReference type="Proteomes" id="UP000825179"/>
    </source>
</evidence>
<dbReference type="HAMAP" id="MF_00902">
    <property type="entry name" value="TatC"/>
    <property type="match status" value="1"/>
</dbReference>
<dbReference type="OrthoDB" id="9777044at2"/>
<dbReference type="GO" id="GO:0065002">
    <property type="term" value="P:intracellular protein transmembrane transport"/>
    <property type="evidence" value="ECO:0007669"/>
    <property type="project" value="TreeGrafter"/>
</dbReference>
<feature type="transmembrane region" description="Helical" evidence="5">
    <location>
        <begin position="28"/>
        <end position="53"/>
    </location>
</feature>
<dbReference type="PROSITE" id="PS01218">
    <property type="entry name" value="TATC"/>
    <property type="match status" value="1"/>
</dbReference>
<evidence type="ECO:0000313" key="6">
    <source>
        <dbReference type="EMBL" id="EGL82673.1"/>
    </source>
</evidence>
<dbReference type="GO" id="GO:0033281">
    <property type="term" value="C:TAT protein transport complex"/>
    <property type="evidence" value="ECO:0007669"/>
    <property type="project" value="UniProtKB-UniRule"/>
</dbReference>
<proteinExistence type="inferred from homology"/>
<dbReference type="Proteomes" id="UP000825179">
    <property type="component" value="Chromosome"/>
</dbReference>
<dbReference type="PANTHER" id="PTHR30371:SF0">
    <property type="entry name" value="SEC-INDEPENDENT PROTEIN TRANSLOCASE PROTEIN TATC, CHLOROPLASTIC-RELATED"/>
    <property type="match status" value="1"/>
</dbReference>
<reference evidence="7" key="3">
    <citation type="submission" date="2021-08" db="EMBL/GenBank/DDBJ databases">
        <authorList>
            <person name="de Jong S."/>
            <person name="van den Broek M."/>
            <person name="Merkel A."/>
            <person name="de la Torre Cortes P."/>
            <person name="Kalamorz F."/>
            <person name="Cook G."/>
            <person name="van Loosdrecht M."/>
            <person name="McMillan D."/>
        </authorList>
    </citation>
    <scope>NUCLEOTIDE SEQUENCE</scope>
    <source>
        <strain evidence="7">TA2.A1</strain>
    </source>
</reference>
<keyword evidence="5" id="KW-0653">Protein transport</keyword>
<dbReference type="KEGG" id="cthu:HUR95_14210"/>
<comment type="function">
    <text evidence="5">Part of the twin-arginine translocation (Tat) system that transports large folded proteins containing a characteristic twin-arginine motif in their signal peptide across membranes.</text>
</comment>
<dbReference type="PANTHER" id="PTHR30371">
    <property type="entry name" value="SEC-INDEPENDENT PROTEIN TRANSLOCASE PROTEIN TATC"/>
    <property type="match status" value="1"/>
</dbReference>
<feature type="transmembrane region" description="Helical" evidence="5">
    <location>
        <begin position="201"/>
        <end position="219"/>
    </location>
</feature>
<keyword evidence="5" id="KW-0813">Transport</keyword>
<keyword evidence="3 5" id="KW-1133">Transmembrane helix</keyword>
<feature type="transmembrane region" description="Helical" evidence="5">
    <location>
        <begin position="118"/>
        <end position="143"/>
    </location>
</feature>
<organism evidence="6 8">
    <name type="scientific">Caldalkalibacillus thermarum (strain TA2.A1)</name>
    <dbReference type="NCBI Taxonomy" id="986075"/>
    <lineage>
        <taxon>Bacteria</taxon>
        <taxon>Bacillati</taxon>
        <taxon>Bacillota</taxon>
        <taxon>Bacilli</taxon>
        <taxon>Bacillales</taxon>
        <taxon>Bacillaceae</taxon>
        <taxon>Caldalkalibacillus</taxon>
    </lineage>
</organism>
<keyword evidence="4 5" id="KW-0472">Membrane</keyword>
<name>F5L7M9_CALTT</name>
<sequence>MSDSTKDQQQQDISMSALDHLLELRKRIIAVLVVFICALAIGFLCSLKVVEFIKNDPVAQHVPWNVFKITDAFRVYVQVSFILSLVITIPFAMYQLYAFVRPGLTRSERRAVHMMIPLAALLLVAGLLFGYYILFPFILQFMGTITEAMGAQEMYGIQEYFAFLFRIVLPVSLLFQLPVVIIFLTRLGIINPMMLKKARKVSYLIMAILSAAVTPPDFISQILVLIPLFILFELSISLSQFIYNKIQKQKNIDVSS</sequence>
<comment type="subunit">
    <text evidence="5">Forms a complex with TatA.</text>
</comment>
<evidence type="ECO:0000313" key="8">
    <source>
        <dbReference type="Proteomes" id="UP000010716"/>
    </source>
</evidence>
<reference evidence="6 8" key="1">
    <citation type="journal article" date="2011" name="J. Bacteriol.">
        <title>Draft genome sequence of the thermoalkaliphilic Caldalkalibacillus thermarum strain TA2.A1.</title>
        <authorList>
            <person name="Kalamorz F."/>
            <person name="Keis S."/>
            <person name="McMillan D.G."/>
            <person name="Olsson K."/>
            <person name="Stanton J.A."/>
            <person name="Stockwell P."/>
            <person name="Black M.A."/>
            <person name="Klingeman D.M."/>
            <person name="Land M.L."/>
            <person name="Han C.S."/>
            <person name="Martin S.L."/>
            <person name="Becher S.A."/>
            <person name="Peddie C.J."/>
            <person name="Morgan H.W."/>
            <person name="Matthies D."/>
            <person name="Preiss L."/>
            <person name="Meier T."/>
            <person name="Brown S.D."/>
            <person name="Cook G.M."/>
        </authorList>
    </citation>
    <scope>NUCLEOTIDE SEQUENCE [LARGE SCALE GENOMIC DNA]</scope>
    <source>
        <strain evidence="6 8">TA2.A1</strain>
    </source>
</reference>
<evidence type="ECO:0000256" key="5">
    <source>
        <dbReference type="HAMAP-Rule" id="MF_00902"/>
    </source>
</evidence>
<dbReference type="Proteomes" id="UP000010716">
    <property type="component" value="Unassembled WGS sequence"/>
</dbReference>
<accession>F5L7M9</accession>
<dbReference type="eggNOG" id="COG0805">
    <property type="taxonomic scope" value="Bacteria"/>
</dbReference>
<dbReference type="RefSeq" id="WP_007504965.1">
    <property type="nucleotide sequence ID" value="NZ_AFCE01000142.1"/>
</dbReference>
<dbReference type="AlphaFoldDB" id="F5L7M9"/>
<dbReference type="PRINTS" id="PR01840">
    <property type="entry name" value="TATCFAMILY"/>
</dbReference>
<dbReference type="NCBIfam" id="TIGR00945">
    <property type="entry name" value="tatC"/>
    <property type="match status" value="1"/>
</dbReference>
<evidence type="ECO:0000256" key="1">
    <source>
        <dbReference type="ARBA" id="ARBA00004141"/>
    </source>
</evidence>
<dbReference type="InterPro" id="IPR019820">
    <property type="entry name" value="Sec-indep_translocase_CS"/>
</dbReference>
<comment type="subcellular location">
    <subcellularLocation>
        <location evidence="5">Cell membrane</location>
        <topology evidence="5">Multi-pass membrane protein</topology>
    </subcellularLocation>
    <subcellularLocation>
        <location evidence="1">Membrane</location>
        <topology evidence="1">Multi-pass membrane protein</topology>
    </subcellularLocation>
</comment>
<feature type="transmembrane region" description="Helical" evidence="5">
    <location>
        <begin position="163"/>
        <end position="189"/>
    </location>
</feature>
<feature type="transmembrane region" description="Helical" evidence="5">
    <location>
        <begin position="73"/>
        <end position="97"/>
    </location>
</feature>
<evidence type="ECO:0000256" key="3">
    <source>
        <dbReference type="ARBA" id="ARBA00022989"/>
    </source>
</evidence>
<evidence type="ECO:0000313" key="7">
    <source>
        <dbReference type="EMBL" id="QZT33390.1"/>
    </source>
</evidence>
<dbReference type="EMBL" id="CP082237">
    <property type="protein sequence ID" value="QZT33390.1"/>
    <property type="molecule type" value="Genomic_DNA"/>
</dbReference>
<feature type="transmembrane region" description="Helical" evidence="5">
    <location>
        <begin position="225"/>
        <end position="243"/>
    </location>
</feature>
<keyword evidence="2 5" id="KW-0812">Transmembrane</keyword>
<dbReference type="GO" id="GO:0009977">
    <property type="term" value="F:proton motive force dependent protein transmembrane transporter activity"/>
    <property type="evidence" value="ECO:0007669"/>
    <property type="project" value="TreeGrafter"/>
</dbReference>
<dbReference type="InterPro" id="IPR002033">
    <property type="entry name" value="TatC"/>
</dbReference>
<evidence type="ECO:0000256" key="2">
    <source>
        <dbReference type="ARBA" id="ARBA00022692"/>
    </source>
</evidence>
<dbReference type="Pfam" id="PF00902">
    <property type="entry name" value="TatC"/>
    <property type="match status" value="1"/>
</dbReference>
<comment type="similarity">
    <text evidence="5">Belongs to the TatC family.</text>
</comment>
<reference evidence="7 9" key="2">
    <citation type="journal article" date="2020" name="Extremophiles">
        <title>Genomic analysis of Caldalkalibacillus thermarum TA2.A1 reveals aerobic alkaliphilic metabolism and evolutionary hallmarks linking alkaliphilic bacteria and plant life.</title>
        <authorList>
            <person name="de Jong S.I."/>
            <person name="van den Broek M.A."/>
            <person name="Merkel A.Y."/>
            <person name="de la Torre Cortes P."/>
            <person name="Kalamorz F."/>
            <person name="Cook G.M."/>
            <person name="van Loosdrecht M.C.M."/>
            <person name="McMillan D.G.G."/>
        </authorList>
    </citation>
    <scope>NUCLEOTIDE SEQUENCE [LARGE SCALE GENOMIC DNA]</scope>
    <source>
        <strain evidence="7 9">TA2.A1</strain>
    </source>
</reference>
<keyword evidence="9" id="KW-1185">Reference proteome</keyword>
<dbReference type="EMBL" id="AFCE01000142">
    <property type="protein sequence ID" value="EGL82673.1"/>
    <property type="molecule type" value="Genomic_DNA"/>
</dbReference>
<gene>
    <name evidence="5 7" type="primary">tatC</name>
    <name evidence="6" type="ORF">CathTA2_1829</name>
    <name evidence="7" type="ORF">HUR95_14210</name>
</gene>
<protein>
    <recommendedName>
        <fullName evidence="5">Sec-independent protein translocase protein TatC</fullName>
    </recommendedName>
</protein>
<dbReference type="GO" id="GO:0043953">
    <property type="term" value="P:protein transport by the Tat complex"/>
    <property type="evidence" value="ECO:0007669"/>
    <property type="project" value="UniProtKB-UniRule"/>
</dbReference>
<evidence type="ECO:0000256" key="4">
    <source>
        <dbReference type="ARBA" id="ARBA00023136"/>
    </source>
</evidence>